<accession>A0ABX1NIB8</accession>
<evidence type="ECO:0000256" key="1">
    <source>
        <dbReference type="SAM" id="Phobius"/>
    </source>
</evidence>
<dbReference type="Proteomes" id="UP000634522">
    <property type="component" value="Unassembled WGS sequence"/>
</dbReference>
<keyword evidence="3" id="KW-1185">Reference proteome</keyword>
<proteinExistence type="predicted"/>
<dbReference type="RefSeq" id="WP_009242090.1">
    <property type="nucleotide sequence ID" value="NZ_WTVS01000037.1"/>
</dbReference>
<keyword evidence="1" id="KW-0472">Membrane</keyword>
<keyword evidence="1" id="KW-0812">Transmembrane</keyword>
<feature type="transmembrane region" description="Helical" evidence="1">
    <location>
        <begin position="29"/>
        <end position="51"/>
    </location>
</feature>
<reference evidence="2 3" key="1">
    <citation type="submission" date="2019-12" db="EMBL/GenBank/DDBJ databases">
        <title>Comparative genomics gives insights into the taxonomy of the Azoarcus-Aromatoleum group and reveals separate origins of nif in the plant-associated Azoarcus and non-plant-associated Aromatoleum sub-groups.</title>
        <authorList>
            <person name="Lafos M."/>
            <person name="Maluk M."/>
            <person name="Batista M."/>
            <person name="Junghare M."/>
            <person name="Carmona M."/>
            <person name="Faoro H."/>
            <person name="Cruz L.M."/>
            <person name="Battistoni F."/>
            <person name="De Souza E."/>
            <person name="Pedrosa F."/>
            <person name="Chen W.-M."/>
            <person name="Poole P.S."/>
            <person name="Dixon R.A."/>
            <person name="James E.K."/>
        </authorList>
    </citation>
    <scope>NUCLEOTIDE SEQUENCE [LARGE SCALE GENOMIC DNA]</scope>
    <source>
        <strain evidence="2 3">T</strain>
    </source>
</reference>
<dbReference type="EMBL" id="WTVS01000037">
    <property type="protein sequence ID" value="NMF99062.1"/>
    <property type="molecule type" value="Genomic_DNA"/>
</dbReference>
<name>A0ABX1NIB8_9RHOO</name>
<protein>
    <submittedName>
        <fullName evidence="2">Uncharacterized protein</fullName>
    </submittedName>
</protein>
<organism evidence="2 3">
    <name type="scientific">Aromatoleum toluolicum</name>
    <dbReference type="NCBI Taxonomy" id="90060"/>
    <lineage>
        <taxon>Bacteria</taxon>
        <taxon>Pseudomonadati</taxon>
        <taxon>Pseudomonadota</taxon>
        <taxon>Betaproteobacteria</taxon>
        <taxon>Rhodocyclales</taxon>
        <taxon>Rhodocyclaceae</taxon>
        <taxon>Aromatoleum</taxon>
    </lineage>
</organism>
<keyword evidence="1" id="KW-1133">Transmembrane helix</keyword>
<gene>
    <name evidence="2" type="ORF">GPA27_16920</name>
</gene>
<comment type="caution">
    <text evidence="2">The sequence shown here is derived from an EMBL/GenBank/DDBJ whole genome shotgun (WGS) entry which is preliminary data.</text>
</comment>
<sequence length="142" mass="15203">MTTEPNTNPTPETPAPAEAAVPAADRMRYVIPAVLSTLLTLVALAPVAYVINRNMPARVATVDLQVLVEEDQKRTLDVIGKGGDVTDEQRAVAQKLTIDFAKKLSATVDALGQECNCVIVNKAALLGGVTIDYTDQVRARMK</sequence>
<evidence type="ECO:0000313" key="3">
    <source>
        <dbReference type="Proteomes" id="UP000634522"/>
    </source>
</evidence>
<evidence type="ECO:0000313" key="2">
    <source>
        <dbReference type="EMBL" id="NMF99062.1"/>
    </source>
</evidence>
<dbReference type="GeneID" id="61391587"/>